<accession>A0A2S9V675</accession>
<keyword evidence="2" id="KW-0808">Transferase</keyword>
<dbReference type="SUPFAM" id="SSF53448">
    <property type="entry name" value="Nucleotide-diphospho-sugar transferases"/>
    <property type="match status" value="1"/>
</dbReference>
<protein>
    <submittedName>
        <fullName evidence="2">Glycosyl transferase</fullName>
    </submittedName>
</protein>
<dbReference type="Proteomes" id="UP000238949">
    <property type="component" value="Unassembled WGS sequence"/>
</dbReference>
<sequence>MDASSMRLVGGIDALDGGILRGWAADLNSKASISIAIYCNSKLIGSGIAETLRPDLRQANINDGLHGFKLEVDTTALEDNASIEIRELESDAPVETNEFNIGILEPSFWAEAQNVIGNQFLFAVSSNAPLQEKTLEISCDGEVVCEHTINSQNKSMQDHVWLPAKILDNQNHLLEISIKGVAQKLGGAYFTLKPILTPWMYLKESHKKPGFMSLPRQADSRYESLNYQLESIVNNASKVDMKSVMTAHQVMVEGYEGRKKFLAFSLPKYDKPEVSIIVPAYNKFELTYHCIASVLLAYNKTSYEVILADDCSTDDTANAEDIIENVVISRNPENLRFLRSCNRATELAKGNYIIFLNNDTEVSSFWIDELIEKHNEDKAVGLTGSKLLNLDGSMQEAGGIVWGNGQPWNVGRDANPLQPEFNYAREVDYVSGAAMCIPKTVWEEVGRFSEELVPCYYEDTDLAFKVRDAGYKTVYVPTSEVVHFEGQSHGTDVTKGLKRYQVVNEKTFRNKWFKAFKHNGKASLENLKIEKDRNIDQRILVIDYASPQPNKDAGSYAAIQEIKLMLALGFKVTFVPENLAHFGKYTTSLQKMGVEVLYAPFYTSMDDVLERRLDEMDAVYITRYYVAEAYLPKIKAKNKKVIFNNADLHFLREMRAALQGGKDEERLTDALETRVRELRVCNSVDAILTYNATEHAVITSHILEADKLHITPWVLEPKTPGPEFNKRDGIVFLGGFNHTPNIECVEFLAKDIMPLLAKKRPDIKLYVYGSNMPDDMKELACDNIEMVGFAEHLDDVFHNHRVFVAPLLSGAGIKGKVLESMAYGLPTVLTDVAAEGTGLTHGISTCIALSPQEWVNGITALYDDQNLWNKYSENQLSLVETNFSFENGLKNFRNIAASVGLFSSRYIG</sequence>
<dbReference type="EMBL" id="PVNP01000195">
    <property type="protein sequence ID" value="PRO71951.1"/>
    <property type="molecule type" value="Genomic_DNA"/>
</dbReference>
<gene>
    <name evidence="2" type="ORF">C6Y40_19270</name>
</gene>
<feature type="domain" description="Glycosyltransferase 2-like" evidence="1">
    <location>
        <begin position="275"/>
        <end position="383"/>
    </location>
</feature>
<dbReference type="InterPro" id="IPR001173">
    <property type="entry name" value="Glyco_trans_2-like"/>
</dbReference>
<dbReference type="OrthoDB" id="9807209at2"/>
<dbReference type="Pfam" id="PF00535">
    <property type="entry name" value="Glycos_transf_2"/>
    <property type="match status" value="1"/>
</dbReference>
<dbReference type="CDD" id="cd04186">
    <property type="entry name" value="GT_2_like_c"/>
    <property type="match status" value="1"/>
</dbReference>
<comment type="caution">
    <text evidence="2">The sequence shown here is derived from an EMBL/GenBank/DDBJ whole genome shotgun (WGS) entry which is preliminary data.</text>
</comment>
<evidence type="ECO:0000313" key="3">
    <source>
        <dbReference type="Proteomes" id="UP000238949"/>
    </source>
</evidence>
<reference evidence="3" key="1">
    <citation type="journal article" date="2020" name="Int. J. Syst. Evol. Microbiol.">
        <title>Alteromonas alba sp. nov., a marine bacterium isolated from the seawater of the West Pacific Ocean.</title>
        <authorList>
            <person name="Sun C."/>
            <person name="Wu Y.-H."/>
            <person name="Xamxidin M."/>
            <person name="Cheng H."/>
            <person name="Xu X.-W."/>
        </authorList>
    </citation>
    <scope>NUCLEOTIDE SEQUENCE [LARGE SCALE GENOMIC DNA]</scope>
    <source>
        <strain evidence="3">190</strain>
    </source>
</reference>
<keyword evidence="3" id="KW-1185">Reference proteome</keyword>
<dbReference type="CDD" id="cd03801">
    <property type="entry name" value="GT4_PimA-like"/>
    <property type="match status" value="1"/>
</dbReference>
<dbReference type="GO" id="GO:0016740">
    <property type="term" value="F:transferase activity"/>
    <property type="evidence" value="ECO:0007669"/>
    <property type="project" value="UniProtKB-KW"/>
</dbReference>
<dbReference type="SUPFAM" id="SSF53756">
    <property type="entry name" value="UDP-Glycosyltransferase/glycogen phosphorylase"/>
    <property type="match status" value="1"/>
</dbReference>
<evidence type="ECO:0000313" key="2">
    <source>
        <dbReference type="EMBL" id="PRO71951.1"/>
    </source>
</evidence>
<dbReference type="Gene3D" id="3.90.550.10">
    <property type="entry name" value="Spore Coat Polysaccharide Biosynthesis Protein SpsA, Chain A"/>
    <property type="match status" value="1"/>
</dbReference>
<organism evidence="2 3">
    <name type="scientific">Alteromonas alba</name>
    <dbReference type="NCBI Taxonomy" id="2079529"/>
    <lineage>
        <taxon>Bacteria</taxon>
        <taxon>Pseudomonadati</taxon>
        <taxon>Pseudomonadota</taxon>
        <taxon>Gammaproteobacteria</taxon>
        <taxon>Alteromonadales</taxon>
        <taxon>Alteromonadaceae</taxon>
        <taxon>Alteromonas/Salinimonas group</taxon>
        <taxon>Alteromonas</taxon>
    </lineage>
</organism>
<evidence type="ECO:0000259" key="1">
    <source>
        <dbReference type="Pfam" id="PF00535"/>
    </source>
</evidence>
<dbReference type="AlphaFoldDB" id="A0A2S9V675"/>
<proteinExistence type="predicted"/>
<dbReference type="InterPro" id="IPR029044">
    <property type="entry name" value="Nucleotide-diphossugar_trans"/>
</dbReference>
<name>A0A2S9V675_9ALTE</name>
<dbReference type="PANTHER" id="PTHR43179:SF7">
    <property type="entry name" value="RHAMNOSYLTRANSFERASE WBBL"/>
    <property type="match status" value="1"/>
</dbReference>
<dbReference type="Pfam" id="PF13692">
    <property type="entry name" value="Glyco_trans_1_4"/>
    <property type="match status" value="1"/>
</dbReference>
<dbReference type="Gene3D" id="3.40.50.2000">
    <property type="entry name" value="Glycogen Phosphorylase B"/>
    <property type="match status" value="1"/>
</dbReference>
<dbReference type="RefSeq" id="WP_105936034.1">
    <property type="nucleotide sequence ID" value="NZ_PVNP01000195.1"/>
</dbReference>
<dbReference type="PANTHER" id="PTHR43179">
    <property type="entry name" value="RHAMNOSYLTRANSFERASE WBBL"/>
    <property type="match status" value="1"/>
</dbReference>